<feature type="region of interest" description="Disordered" evidence="1">
    <location>
        <begin position="1082"/>
        <end position="1138"/>
    </location>
</feature>
<feature type="region of interest" description="Disordered" evidence="1">
    <location>
        <begin position="915"/>
        <end position="936"/>
    </location>
</feature>
<feature type="compositionally biased region" description="Polar residues" evidence="1">
    <location>
        <begin position="889"/>
        <end position="902"/>
    </location>
</feature>
<feature type="compositionally biased region" description="Polar residues" evidence="1">
    <location>
        <begin position="919"/>
        <end position="936"/>
    </location>
</feature>
<feature type="region of interest" description="Disordered" evidence="1">
    <location>
        <begin position="877"/>
        <end position="902"/>
    </location>
</feature>
<feature type="region of interest" description="Disordered" evidence="1">
    <location>
        <begin position="1218"/>
        <end position="1284"/>
    </location>
</feature>
<protein>
    <submittedName>
        <fullName evidence="3">Uncharacterized protein</fullName>
    </submittedName>
</protein>
<keyword evidence="2" id="KW-0812">Transmembrane</keyword>
<evidence type="ECO:0000313" key="3">
    <source>
        <dbReference type="EMBL" id="JAS06683.1"/>
    </source>
</evidence>
<keyword evidence="2" id="KW-1133">Transmembrane helix</keyword>
<keyword evidence="2" id="KW-0472">Membrane</keyword>
<feature type="transmembrane region" description="Helical" evidence="2">
    <location>
        <begin position="20"/>
        <end position="41"/>
    </location>
</feature>
<proteinExistence type="predicted"/>
<feature type="compositionally biased region" description="Basic and acidic residues" evidence="1">
    <location>
        <begin position="351"/>
        <end position="363"/>
    </location>
</feature>
<organism evidence="3">
    <name type="scientific">Clastoptera arizonana</name>
    <name type="common">Arizona spittle bug</name>
    <dbReference type="NCBI Taxonomy" id="38151"/>
    <lineage>
        <taxon>Eukaryota</taxon>
        <taxon>Metazoa</taxon>
        <taxon>Ecdysozoa</taxon>
        <taxon>Arthropoda</taxon>
        <taxon>Hexapoda</taxon>
        <taxon>Insecta</taxon>
        <taxon>Pterygota</taxon>
        <taxon>Neoptera</taxon>
        <taxon>Paraneoptera</taxon>
        <taxon>Hemiptera</taxon>
        <taxon>Auchenorrhyncha</taxon>
        <taxon>Cercopoidea</taxon>
        <taxon>Clastopteridae</taxon>
        <taxon>Clastoptera</taxon>
    </lineage>
</organism>
<feature type="compositionally biased region" description="Low complexity" evidence="1">
    <location>
        <begin position="1218"/>
        <end position="1240"/>
    </location>
</feature>
<sequence length="1284" mass="140184">MWKNYLKLVLFTTCSVLSIFLAPLSIAVAVVCCALALLLVPEDNFLWRYLCDNINLLYYYLVNFVLFFTNMYQKNNNSNALMRKYLNRKSENSLGLYGEKRPNPNPNLMSYSFKNESALSKSFQSPQLKSLRYNIDPSLTETTVKDRNLSMRQYASNSIKNDSLRSHNSYQDTFYNHQNNSEHSSNSTNNFQTHQEGPLTPSTRYNLNLNQKLYADVSSPGFCSRVAEKLDEPMTHQTKYCTVGVFPIVSLNNNKSLKPYLSHHNSRTVMKSPVRIRIAPPNLSLSNLDSSDQRYTSFGSDETMKSVLQVLKEISRKRIHSQESGDDDDNTKRIRTADFISADDPITQGKRPREDSPHNEEVKRQRRQFRNNEILSSLSSSIKIQPPHLEYPKKRKAQIESETNHLASTKEKLFKIQTTPSPSSTPPSTHVQQEEIICNKLEQQEEKEMQIETPCDTPTSITYYKWKTNTRMSVENVEKDSVGKKKNDDLPRLFGRFSNYKEDNDQQNGKSFKNKFDPSIALSDIYSPTNEGINHRLKEFFSPVNGDLADKIPTFMREVQKHDDKLNNLNNTEFSEPISNPNLQVTPPLLATISSPKEKPSKSVSFSHPIATTKLISDIDECSSVPIVSKKVEVSILKVGTPPKQCETNMTLESSKIIPVTISEQNQNCVISSFPIQSQANISTTTLNSQTTELNTSSFTTVKSSPVASDSSEKVTIPFKTNSVEPVSGFEINSTKSPNPEKPPTFSFGNTNVSTPAISASLSLFNNITPAITPAAKLSLFPPVEQKKESENTLGNHFVSKLNQNLSIPFNNENVIMKSSNVANPENKSLSAPSTNIFVSTNNTVNTKANFVFGSNNTASTNQNKSIFSNVFNSPSLSSDKKDSPFGNILNSKSNSGIEGSESLNKTTFTAATPTMNTQQSTPSFSLTTGNNTQSKSLGGFDASKSETKFNSFGNTNPTPNGFSFNPSNINTTKANTFGNMFSNTTPQSVSSTSFGGFGTQQTQTSTTTTPFSFGTSVQSNKSNSVFGSVSNPETTSAAPVFNFGANSTSNPLQSTFGVSVNNTTQNNPIFGSGSTSHANLSFGGTTPISTQTSIFGTNSSPKTTSSSSTTSSNKGPSGGFLSQPNSNNNNVFSSNLTNGTAPNNSSFGTSTSTSFAFGSNSSTPSAVFSFGNTNSTAPNNASVSFGSSSKPTVFNNSISSTNSNVFNFGQSTGTTSLSTQPSFQFSGGSSQPSSGGFSFNPAAATNQQNSFQINSPTPSTPPMFTLGSGAPRPKSISRARRQK</sequence>
<evidence type="ECO:0000256" key="1">
    <source>
        <dbReference type="SAM" id="MobiDB-lite"/>
    </source>
</evidence>
<feature type="compositionally biased region" description="Polar residues" evidence="1">
    <location>
        <begin position="1082"/>
        <end position="1096"/>
    </location>
</feature>
<dbReference type="EMBL" id="GEDC01030615">
    <property type="protein sequence ID" value="JAS06683.1"/>
    <property type="molecule type" value="Transcribed_RNA"/>
</dbReference>
<feature type="compositionally biased region" description="Polar residues" evidence="1">
    <location>
        <begin position="191"/>
        <end position="203"/>
    </location>
</feature>
<feature type="compositionally biased region" description="Low complexity" evidence="1">
    <location>
        <begin position="1123"/>
        <end position="1138"/>
    </location>
</feature>
<accession>A0A1B6BZI6</accession>
<feature type="region of interest" description="Disordered" evidence="1">
    <location>
        <begin position="992"/>
        <end position="1011"/>
    </location>
</feature>
<reference evidence="3" key="1">
    <citation type="submission" date="2015-12" db="EMBL/GenBank/DDBJ databases">
        <title>De novo transcriptome assembly of four potential Pierce s Disease insect vectors from Arizona vineyards.</title>
        <authorList>
            <person name="Tassone E.E."/>
        </authorList>
    </citation>
    <scope>NUCLEOTIDE SEQUENCE</scope>
</reference>
<evidence type="ECO:0000256" key="2">
    <source>
        <dbReference type="SAM" id="Phobius"/>
    </source>
</evidence>
<feature type="compositionally biased region" description="Low complexity" evidence="1">
    <location>
        <begin position="1097"/>
        <end position="1116"/>
    </location>
</feature>
<feature type="region of interest" description="Disordered" evidence="1">
    <location>
        <begin position="174"/>
        <end position="203"/>
    </location>
</feature>
<feature type="transmembrane region" description="Helical" evidence="2">
    <location>
        <begin position="53"/>
        <end position="72"/>
    </location>
</feature>
<name>A0A1B6BZI6_9HEMI</name>
<feature type="compositionally biased region" description="Polar residues" evidence="1">
    <location>
        <begin position="1244"/>
        <end position="1258"/>
    </location>
</feature>
<gene>
    <name evidence="3" type="ORF">g.16334</name>
</gene>
<feature type="compositionally biased region" description="Low complexity" evidence="1">
    <location>
        <begin position="176"/>
        <end position="190"/>
    </location>
</feature>
<feature type="region of interest" description="Disordered" evidence="1">
    <location>
        <begin position="318"/>
        <end position="397"/>
    </location>
</feature>